<dbReference type="InterPro" id="IPR025877">
    <property type="entry name" value="MobA-like_NTP_Trfase"/>
</dbReference>
<comment type="similarity">
    <text evidence="8">Belongs to the MobA family.</text>
</comment>
<sequence length="178" mass="18373">MTVGQGTIGAILAGGAASRFGSDKALASFEGIPLIDHVAAALRVQTVALVVVGREHGSLERVEDHPQPGLGPLGAISGALRWAQAHGYAAVLSAPCDAPLLPPDLTTRLAGPGPAYVAGLPVLGWWPAALADHLASWLAADQPRAVRRWAAAVGAREVRLETLPPNVNTREDLAALTR</sequence>
<evidence type="ECO:0000256" key="2">
    <source>
        <dbReference type="ARBA" id="ARBA00022679"/>
    </source>
</evidence>
<keyword evidence="7 8" id="KW-0501">Molybdenum cofactor biosynthesis</keyword>
<comment type="domain">
    <text evidence="8">The N-terminal domain determines nucleotide recognition and specific binding, while the C-terminal domain determines the specific binding to the target protein.</text>
</comment>
<dbReference type="CDD" id="cd02503">
    <property type="entry name" value="MobA"/>
    <property type="match status" value="1"/>
</dbReference>
<dbReference type="SUPFAM" id="SSF53448">
    <property type="entry name" value="Nucleotide-diphospho-sugar transferases"/>
    <property type="match status" value="1"/>
</dbReference>
<proteinExistence type="inferred from homology"/>
<dbReference type="GO" id="GO:1902758">
    <property type="term" value="P:bis(molybdopterin guanine dinucleotide)molybdenum biosynthetic process"/>
    <property type="evidence" value="ECO:0007669"/>
    <property type="project" value="TreeGrafter"/>
</dbReference>
<dbReference type="HAMAP" id="MF_00316">
    <property type="entry name" value="MobA"/>
    <property type="match status" value="1"/>
</dbReference>
<evidence type="ECO:0000256" key="5">
    <source>
        <dbReference type="ARBA" id="ARBA00022842"/>
    </source>
</evidence>
<evidence type="ECO:0000256" key="8">
    <source>
        <dbReference type="HAMAP-Rule" id="MF_00316"/>
    </source>
</evidence>
<accession>A0A245ZLN3</accession>
<dbReference type="GO" id="GO:0046872">
    <property type="term" value="F:metal ion binding"/>
    <property type="evidence" value="ECO:0007669"/>
    <property type="project" value="UniProtKB-KW"/>
</dbReference>
<dbReference type="Proteomes" id="UP000197783">
    <property type="component" value="Unassembled WGS sequence"/>
</dbReference>
<feature type="binding site" evidence="8">
    <location>
        <position position="97"/>
    </location>
    <ligand>
        <name>GTP</name>
        <dbReference type="ChEBI" id="CHEBI:37565"/>
    </ligand>
</feature>
<keyword evidence="3 8" id="KW-0479">Metal-binding</keyword>
<name>A0A245ZLN3_9SPHN</name>
<evidence type="ECO:0000256" key="6">
    <source>
        <dbReference type="ARBA" id="ARBA00023134"/>
    </source>
</evidence>
<dbReference type="AlphaFoldDB" id="A0A245ZLN3"/>
<keyword evidence="5 8" id="KW-0460">Magnesium</keyword>
<dbReference type="InterPro" id="IPR013482">
    <property type="entry name" value="Molybde_CF_guanTrfase"/>
</dbReference>
<dbReference type="RefSeq" id="WP_245832904.1">
    <property type="nucleotide sequence ID" value="NZ_NBBJ01000002.1"/>
</dbReference>
<dbReference type="Pfam" id="PF12804">
    <property type="entry name" value="NTP_transf_3"/>
    <property type="match status" value="1"/>
</dbReference>
<comment type="caution">
    <text evidence="8">Lacks conserved residue(s) required for the propagation of feature annotation.</text>
</comment>
<dbReference type="GO" id="GO:0005525">
    <property type="term" value="F:GTP binding"/>
    <property type="evidence" value="ECO:0007669"/>
    <property type="project" value="UniProtKB-UniRule"/>
</dbReference>
<protein>
    <recommendedName>
        <fullName evidence="8">Molybdenum cofactor guanylyltransferase</fullName>
        <shortName evidence="8">MoCo guanylyltransferase</shortName>
        <ecNumber evidence="8">2.7.7.77</ecNumber>
    </recommendedName>
    <alternativeName>
        <fullName evidence="8">GTP:molybdopterin guanylyltransferase</fullName>
    </alternativeName>
    <alternativeName>
        <fullName evidence="8">Mo-MPT guanylyltransferase</fullName>
    </alternativeName>
    <alternativeName>
        <fullName evidence="8">Molybdopterin guanylyltransferase</fullName>
    </alternativeName>
    <alternativeName>
        <fullName evidence="8">Molybdopterin-guanine dinucleotide synthase</fullName>
        <shortName evidence="8">MGD synthase</shortName>
    </alternativeName>
</protein>
<comment type="caution">
    <text evidence="10">The sequence shown here is derived from an EMBL/GenBank/DDBJ whole genome shotgun (WGS) entry which is preliminary data.</text>
</comment>
<comment type="function">
    <text evidence="8">Transfers a GMP moiety from GTP to Mo-molybdopterin (Mo-MPT) cofactor (Moco or molybdenum cofactor) to form Mo-molybdopterin guanine dinucleotide (Mo-MGD) cofactor.</text>
</comment>
<reference evidence="10 11" key="1">
    <citation type="submission" date="2017-03" db="EMBL/GenBank/DDBJ databases">
        <title>Genome sequence of Sphingomonas mucosissima DSM 17494.</title>
        <authorList>
            <person name="Poehlein A."/>
            <person name="Wuebbeler J.H."/>
            <person name="Steinbuechel A."/>
            <person name="Daniel R."/>
        </authorList>
    </citation>
    <scope>NUCLEOTIDE SEQUENCE [LARGE SCALE GENOMIC DNA]</scope>
    <source>
        <strain evidence="10 11">DSM 17494</strain>
    </source>
</reference>
<dbReference type="EC" id="2.7.7.77" evidence="8"/>
<keyword evidence="4 8" id="KW-0547">Nucleotide-binding</keyword>
<comment type="subunit">
    <text evidence="8">Monomer.</text>
</comment>
<keyword evidence="1 8" id="KW-0963">Cytoplasm</keyword>
<feature type="binding site" evidence="8">
    <location>
        <begin position="12"/>
        <end position="14"/>
    </location>
    <ligand>
        <name>GTP</name>
        <dbReference type="ChEBI" id="CHEBI:37565"/>
    </ligand>
</feature>
<feature type="binding site" evidence="8">
    <location>
        <position position="24"/>
    </location>
    <ligand>
        <name>GTP</name>
        <dbReference type="ChEBI" id="CHEBI:37565"/>
    </ligand>
</feature>
<feature type="domain" description="MobA-like NTP transferase" evidence="9">
    <location>
        <begin position="9"/>
        <end position="148"/>
    </location>
</feature>
<dbReference type="GO" id="GO:0061603">
    <property type="term" value="F:molybdenum cofactor guanylyltransferase activity"/>
    <property type="evidence" value="ECO:0007669"/>
    <property type="project" value="UniProtKB-EC"/>
</dbReference>
<evidence type="ECO:0000313" key="11">
    <source>
        <dbReference type="Proteomes" id="UP000197783"/>
    </source>
</evidence>
<comment type="cofactor">
    <cofactor evidence="8">
        <name>Mg(2+)</name>
        <dbReference type="ChEBI" id="CHEBI:18420"/>
    </cofactor>
</comment>
<comment type="subcellular location">
    <subcellularLocation>
        <location evidence="8">Cytoplasm</location>
    </subcellularLocation>
</comment>
<evidence type="ECO:0000256" key="3">
    <source>
        <dbReference type="ARBA" id="ARBA00022723"/>
    </source>
</evidence>
<evidence type="ECO:0000256" key="1">
    <source>
        <dbReference type="ARBA" id="ARBA00022490"/>
    </source>
</evidence>
<evidence type="ECO:0000256" key="4">
    <source>
        <dbReference type="ARBA" id="ARBA00022741"/>
    </source>
</evidence>
<evidence type="ECO:0000313" key="10">
    <source>
        <dbReference type="EMBL" id="OWK30635.1"/>
    </source>
</evidence>
<dbReference type="EMBL" id="NBBJ01000002">
    <property type="protein sequence ID" value="OWK30635.1"/>
    <property type="molecule type" value="Genomic_DNA"/>
</dbReference>
<evidence type="ECO:0000256" key="7">
    <source>
        <dbReference type="ARBA" id="ARBA00023150"/>
    </source>
</evidence>
<dbReference type="InterPro" id="IPR029044">
    <property type="entry name" value="Nucleotide-diphossugar_trans"/>
</dbReference>
<organism evidence="10 11">
    <name type="scientific">Sphingomonas mucosissima</name>
    <dbReference type="NCBI Taxonomy" id="370959"/>
    <lineage>
        <taxon>Bacteria</taxon>
        <taxon>Pseudomonadati</taxon>
        <taxon>Pseudomonadota</taxon>
        <taxon>Alphaproteobacteria</taxon>
        <taxon>Sphingomonadales</taxon>
        <taxon>Sphingomonadaceae</taxon>
        <taxon>Sphingomonas</taxon>
    </lineage>
</organism>
<feature type="binding site" evidence="8">
    <location>
        <position position="64"/>
    </location>
    <ligand>
        <name>GTP</name>
        <dbReference type="ChEBI" id="CHEBI:37565"/>
    </ligand>
</feature>
<gene>
    <name evidence="8 10" type="primary">mobA</name>
    <name evidence="10" type="ORF">SPMU_16240</name>
</gene>
<comment type="catalytic activity">
    <reaction evidence="8">
        <text>Mo-molybdopterin + GTP + H(+) = Mo-molybdopterin guanine dinucleotide + diphosphate</text>
        <dbReference type="Rhea" id="RHEA:34243"/>
        <dbReference type="ChEBI" id="CHEBI:15378"/>
        <dbReference type="ChEBI" id="CHEBI:33019"/>
        <dbReference type="ChEBI" id="CHEBI:37565"/>
        <dbReference type="ChEBI" id="CHEBI:71302"/>
        <dbReference type="ChEBI" id="CHEBI:71310"/>
        <dbReference type="EC" id="2.7.7.77"/>
    </reaction>
</comment>
<dbReference type="GO" id="GO:0005737">
    <property type="term" value="C:cytoplasm"/>
    <property type="evidence" value="ECO:0007669"/>
    <property type="project" value="UniProtKB-SubCell"/>
</dbReference>
<dbReference type="PANTHER" id="PTHR19136:SF81">
    <property type="entry name" value="MOLYBDENUM COFACTOR GUANYLYLTRANSFERASE"/>
    <property type="match status" value="1"/>
</dbReference>
<keyword evidence="11" id="KW-1185">Reference proteome</keyword>
<keyword evidence="10" id="KW-0548">Nucleotidyltransferase</keyword>
<dbReference type="PANTHER" id="PTHR19136">
    <property type="entry name" value="MOLYBDENUM COFACTOR GUANYLYLTRANSFERASE"/>
    <property type="match status" value="1"/>
</dbReference>
<keyword evidence="2 8" id="KW-0808">Transferase</keyword>
<keyword evidence="6 8" id="KW-0342">GTP-binding</keyword>
<evidence type="ECO:0000259" key="9">
    <source>
        <dbReference type="Pfam" id="PF12804"/>
    </source>
</evidence>
<dbReference type="Gene3D" id="3.90.550.10">
    <property type="entry name" value="Spore Coat Polysaccharide Biosynthesis Protein SpsA, Chain A"/>
    <property type="match status" value="1"/>
</dbReference>
<feature type="binding site" evidence="8">
    <location>
        <position position="97"/>
    </location>
    <ligand>
        <name>Mg(2+)</name>
        <dbReference type="ChEBI" id="CHEBI:18420"/>
    </ligand>
</feature>